<sequence length="377" mass="42093">MDTRIDSLNTSNLDYAKYLNDSKSSKHSSSHKANLSGATMLDLLSGTEGSIAAAYQTSHSKPQPSRSKRPSDVSSSKNELRQTNRMLVEIVQNAQLELATQRQTMLDMQSRILQLEHVLYKSNSSAPESCASTTITTATTQRVTSQPKPVEEKILVNPAAQHQASSLSVTPTSKPEFWKSPSRFSGFNFNFDLLETVPRSSKLSQHSQSQKQQQKHQRQQKPPSEASEVYKSSRPPAPPSKSPRNTTQQALKHRTLTRKSSEATLLTRPTLPHDAVGSDIKEHIVEYEHVKIPFPPLLHSPPKTARSRLAPTVQSRDDELTALPQMPEQVQPVQEQHVVGKGRRAIKNIRISRPFSRSFRIDCANGVERRASHFGML</sequence>
<accession>A0A8H5ZE18</accession>
<evidence type="ECO:0000313" key="2">
    <source>
        <dbReference type="EMBL" id="KAF5846529.1"/>
    </source>
</evidence>
<protein>
    <submittedName>
        <fullName evidence="2">Uncharacterized protein</fullName>
    </submittedName>
</protein>
<name>A0A8H5ZE18_COCSA</name>
<comment type="caution">
    <text evidence="2">The sequence shown here is derived from an EMBL/GenBank/DDBJ whole genome shotgun (WGS) entry which is preliminary data.</text>
</comment>
<feature type="region of interest" description="Disordered" evidence="1">
    <location>
        <begin position="56"/>
        <end position="81"/>
    </location>
</feature>
<dbReference type="AlphaFoldDB" id="A0A8H5ZE18"/>
<evidence type="ECO:0000313" key="3">
    <source>
        <dbReference type="Proteomes" id="UP000624244"/>
    </source>
</evidence>
<reference evidence="2" key="1">
    <citation type="submission" date="2019-11" db="EMBL/GenBank/DDBJ databases">
        <title>Bipolaris sorokiniana Genome sequencing.</title>
        <authorList>
            <person name="Wang H."/>
        </authorList>
    </citation>
    <scope>NUCLEOTIDE SEQUENCE</scope>
</reference>
<feature type="compositionally biased region" description="Low complexity" evidence="1">
    <location>
        <begin position="200"/>
        <end position="212"/>
    </location>
</feature>
<dbReference type="EMBL" id="WNKQ01000015">
    <property type="protein sequence ID" value="KAF5846529.1"/>
    <property type="molecule type" value="Genomic_DNA"/>
</dbReference>
<evidence type="ECO:0000256" key="1">
    <source>
        <dbReference type="SAM" id="MobiDB-lite"/>
    </source>
</evidence>
<gene>
    <name evidence="2" type="ORF">GGP41_004573</name>
</gene>
<dbReference type="Proteomes" id="UP000624244">
    <property type="component" value="Unassembled WGS sequence"/>
</dbReference>
<feature type="region of interest" description="Disordered" evidence="1">
    <location>
        <begin position="200"/>
        <end position="274"/>
    </location>
</feature>
<proteinExistence type="predicted"/>
<organism evidence="2 3">
    <name type="scientific">Cochliobolus sativus</name>
    <name type="common">Common root rot and spot blotch fungus</name>
    <name type="synonym">Bipolaris sorokiniana</name>
    <dbReference type="NCBI Taxonomy" id="45130"/>
    <lineage>
        <taxon>Eukaryota</taxon>
        <taxon>Fungi</taxon>
        <taxon>Dikarya</taxon>
        <taxon>Ascomycota</taxon>
        <taxon>Pezizomycotina</taxon>
        <taxon>Dothideomycetes</taxon>
        <taxon>Pleosporomycetidae</taxon>
        <taxon>Pleosporales</taxon>
        <taxon>Pleosporineae</taxon>
        <taxon>Pleosporaceae</taxon>
        <taxon>Bipolaris</taxon>
    </lineage>
</organism>